<evidence type="ECO:0000313" key="16">
    <source>
        <dbReference type="Proteomes" id="UP000077066"/>
    </source>
</evidence>
<dbReference type="InterPro" id="IPR002789">
    <property type="entry name" value="HerA_central"/>
</dbReference>
<keyword evidence="7" id="KW-0413">Isomerase</keyword>
<dbReference type="EMBL" id="LWMT01000106">
    <property type="protein sequence ID" value="KZX15159.1"/>
    <property type="molecule type" value="Genomic_DNA"/>
</dbReference>
<keyword evidence="3" id="KW-0378">Hydrolase</keyword>
<evidence type="ECO:0000256" key="3">
    <source>
        <dbReference type="ARBA" id="ARBA00022801"/>
    </source>
</evidence>
<keyword evidence="5" id="KW-0067">ATP-binding</keyword>
<evidence type="ECO:0000259" key="13">
    <source>
        <dbReference type="Pfam" id="PF05872"/>
    </source>
</evidence>
<comment type="catalytic activity">
    <reaction evidence="9">
        <text>ATP + H2O = ADP + phosphate + H(+)</text>
        <dbReference type="Rhea" id="RHEA:13065"/>
        <dbReference type="ChEBI" id="CHEBI:15377"/>
        <dbReference type="ChEBI" id="CHEBI:15378"/>
        <dbReference type="ChEBI" id="CHEBI:30616"/>
        <dbReference type="ChEBI" id="CHEBI:43474"/>
        <dbReference type="ChEBI" id="CHEBI:456216"/>
        <dbReference type="EC" id="5.6.2.3"/>
    </reaction>
</comment>
<dbReference type="GO" id="GO:0043138">
    <property type="term" value="F:3'-5' DNA helicase activity"/>
    <property type="evidence" value="ECO:0007669"/>
    <property type="project" value="UniProtKB-EC"/>
</dbReference>
<dbReference type="GO" id="GO:0003677">
    <property type="term" value="F:DNA binding"/>
    <property type="evidence" value="ECO:0007669"/>
    <property type="project" value="UniProtKB-KW"/>
</dbReference>
<evidence type="ECO:0000256" key="2">
    <source>
        <dbReference type="ARBA" id="ARBA00022741"/>
    </source>
</evidence>
<evidence type="ECO:0000259" key="14">
    <source>
        <dbReference type="Pfam" id="PF09378"/>
    </source>
</evidence>
<comment type="catalytic activity">
    <reaction evidence="10">
        <text>ATP + H2O = ADP + phosphate + H(+)</text>
        <dbReference type="Rhea" id="RHEA:13065"/>
        <dbReference type="ChEBI" id="CHEBI:15377"/>
        <dbReference type="ChEBI" id="CHEBI:15378"/>
        <dbReference type="ChEBI" id="CHEBI:30616"/>
        <dbReference type="ChEBI" id="CHEBI:43474"/>
        <dbReference type="ChEBI" id="CHEBI:456216"/>
        <dbReference type="EC" id="5.6.2.4"/>
    </reaction>
</comment>
<dbReference type="InterPro" id="IPR027417">
    <property type="entry name" value="P-loop_NTPase"/>
</dbReference>
<proteinExistence type="inferred from homology"/>
<dbReference type="RefSeq" id="WP_066971607.1">
    <property type="nucleotide sequence ID" value="NZ_LWMT01000106.1"/>
</dbReference>
<dbReference type="Pfam" id="PF01935">
    <property type="entry name" value="DUF87"/>
    <property type="match status" value="1"/>
</dbReference>
<comment type="caution">
    <text evidence="15">The sequence shown here is derived from an EMBL/GenBank/DDBJ whole genome shotgun (WGS) entry which is preliminary data.</text>
</comment>
<keyword evidence="6" id="KW-0238">DNA-binding</keyword>
<dbReference type="AlphaFoldDB" id="A0A166D363"/>
<dbReference type="SUPFAM" id="SSF52540">
    <property type="entry name" value="P-loop containing nucleoside triphosphate hydrolases"/>
    <property type="match status" value="1"/>
</dbReference>
<comment type="similarity">
    <text evidence="1">Belongs to the HerA family.</text>
</comment>
<evidence type="ECO:0000256" key="6">
    <source>
        <dbReference type="ARBA" id="ARBA00023125"/>
    </source>
</evidence>
<sequence length="512" mass="57492">MIIGRSVGETSLVSIDFVSKKMPNVGEYVSIEYDNKTILGMIETMVRGSVALNGEIYDPNTIEKIREIEGNDFYIKGKIRILGDIDNNLRIPRVPIPPGTEIKIADENILKDVFQVDNSLKLGHLISQDDVDVNIDINKMVSRHLAILAMTGAGKSNTVSVLIDGLLQYNGCMLVFDMHSEYIGAEFSNGEVNIIDPIINPLYMSFAEIKGLANIQSSAYIQERYFRQAYKEATAISKEGESNTKDFIEIMRAVLYKWFETEIFQNKEINASDKNKIMDVINKVDDIQSKYSALLNINAGNILSQIQPGKANVLNLGQTDESAAAVIVSHVLRNALKSRKAYMHKKEEDLYNKHLKFPVFFIMEEAHILAPKNRTTNSKLWISRIAREGRKFGLGLCMVSQSPKSVDPDALSQANNMIILRLVEPQDQKHVQSASESLSEDLVKQLPSLNVGEAIVLGLMAKVPTLVKIDEFKGRRHGDDLNIIEEWSKVKEKKEKSIKEQENEIKDLGGDY</sequence>
<keyword evidence="4" id="KW-0347">Helicase</keyword>
<evidence type="ECO:0000256" key="5">
    <source>
        <dbReference type="ARBA" id="ARBA00022840"/>
    </source>
</evidence>
<evidence type="ECO:0000256" key="4">
    <source>
        <dbReference type="ARBA" id="ARBA00022806"/>
    </source>
</evidence>
<dbReference type="Gene3D" id="3.40.50.300">
    <property type="entry name" value="P-loop containing nucleotide triphosphate hydrolases"/>
    <property type="match status" value="2"/>
</dbReference>
<accession>A0A166D363</accession>
<gene>
    <name evidence="15" type="ORF">MBFIL_07170</name>
</gene>
<dbReference type="OrthoDB" id="107033at2157"/>
<dbReference type="Proteomes" id="UP000077066">
    <property type="component" value="Unassembled WGS sequence"/>
</dbReference>
<evidence type="ECO:0000256" key="1">
    <source>
        <dbReference type="ARBA" id="ARBA00007816"/>
    </source>
</evidence>
<organism evidence="15 16">
    <name type="scientific">Methanobrevibacter filiformis</name>
    <dbReference type="NCBI Taxonomy" id="55758"/>
    <lineage>
        <taxon>Archaea</taxon>
        <taxon>Methanobacteriati</taxon>
        <taxon>Methanobacteriota</taxon>
        <taxon>Methanomada group</taxon>
        <taxon>Methanobacteria</taxon>
        <taxon>Methanobacteriales</taxon>
        <taxon>Methanobacteriaceae</taxon>
        <taxon>Methanobrevibacter</taxon>
    </lineage>
</organism>
<dbReference type="PANTHER" id="PTHR42957">
    <property type="entry name" value="HELICASE MJ1565-RELATED"/>
    <property type="match status" value="1"/>
</dbReference>
<keyword evidence="16" id="KW-1185">Reference proteome</keyword>
<dbReference type="GO" id="GO:0016787">
    <property type="term" value="F:hydrolase activity"/>
    <property type="evidence" value="ECO:0007669"/>
    <property type="project" value="UniProtKB-KW"/>
</dbReference>
<feature type="coiled-coil region" evidence="11">
    <location>
        <begin position="484"/>
        <end position="511"/>
    </location>
</feature>
<keyword evidence="2" id="KW-0547">Nucleotide-binding</keyword>
<evidence type="ECO:0000256" key="8">
    <source>
        <dbReference type="ARBA" id="ARBA00034617"/>
    </source>
</evidence>
<keyword evidence="11" id="KW-0175">Coiled coil</keyword>
<reference evidence="15 16" key="1">
    <citation type="submission" date="2016-04" db="EMBL/GenBank/DDBJ databases">
        <title>Genome sequence of Methanobrevibacter filiformis DSM 11501.</title>
        <authorList>
            <person name="Poehlein A."/>
            <person name="Seedorf H."/>
            <person name="Daniel R."/>
        </authorList>
    </citation>
    <scope>NUCLEOTIDE SEQUENCE [LARGE SCALE GENOMIC DNA]</scope>
    <source>
        <strain evidence="15 16">DSM 11501</strain>
    </source>
</reference>
<dbReference type="STRING" id="55758.MBFIL_07170"/>
<evidence type="ECO:0000256" key="10">
    <source>
        <dbReference type="ARBA" id="ARBA00048988"/>
    </source>
</evidence>
<dbReference type="PANTHER" id="PTHR42957:SF1">
    <property type="entry name" value="HELICASE MJ1565-RELATED"/>
    <property type="match status" value="1"/>
</dbReference>
<evidence type="ECO:0000256" key="9">
    <source>
        <dbReference type="ARBA" id="ARBA00048954"/>
    </source>
</evidence>
<dbReference type="Pfam" id="PF09378">
    <property type="entry name" value="HAS-barrel"/>
    <property type="match status" value="1"/>
</dbReference>
<dbReference type="InterPro" id="IPR018538">
    <property type="entry name" value="HerA_barrel_dom"/>
</dbReference>
<evidence type="ECO:0000259" key="12">
    <source>
        <dbReference type="Pfam" id="PF01935"/>
    </source>
</evidence>
<evidence type="ECO:0000256" key="11">
    <source>
        <dbReference type="SAM" id="Coils"/>
    </source>
</evidence>
<feature type="domain" description="Helicase HerA barrel" evidence="14">
    <location>
        <begin position="3"/>
        <end position="87"/>
    </location>
</feature>
<dbReference type="Pfam" id="PF05872">
    <property type="entry name" value="HerA_C"/>
    <property type="match status" value="1"/>
</dbReference>
<feature type="domain" description="Helicase HerA central" evidence="12">
    <location>
        <begin position="121"/>
        <end position="334"/>
    </location>
</feature>
<evidence type="ECO:0000313" key="15">
    <source>
        <dbReference type="EMBL" id="KZX15159.1"/>
    </source>
</evidence>
<dbReference type="InterPro" id="IPR033186">
    <property type="entry name" value="HerA_C"/>
</dbReference>
<dbReference type="GO" id="GO:0005524">
    <property type="term" value="F:ATP binding"/>
    <property type="evidence" value="ECO:0007669"/>
    <property type="project" value="UniProtKB-KW"/>
</dbReference>
<protein>
    <submittedName>
        <fullName evidence="15">AAA-like domain protein</fullName>
    </submittedName>
</protein>
<comment type="catalytic activity">
    <reaction evidence="8">
        <text>Couples ATP hydrolysis with the unwinding of duplex DNA by translocating in the 3'-5' direction.</text>
        <dbReference type="EC" id="5.6.2.4"/>
    </reaction>
</comment>
<evidence type="ECO:0000256" key="7">
    <source>
        <dbReference type="ARBA" id="ARBA00023235"/>
    </source>
</evidence>
<dbReference type="PATRIC" id="fig|55758.3.peg.799"/>
<dbReference type="InterPro" id="IPR008571">
    <property type="entry name" value="HerA-like"/>
</dbReference>
<name>A0A166D363_9EURY</name>
<feature type="domain" description="Helicase HerA-like C-terminal" evidence="13">
    <location>
        <begin position="360"/>
        <end position="468"/>
    </location>
</feature>
<dbReference type="GO" id="GO:0043139">
    <property type="term" value="F:5'-3' DNA helicase activity"/>
    <property type="evidence" value="ECO:0007669"/>
    <property type="project" value="UniProtKB-EC"/>
</dbReference>